<dbReference type="InterPro" id="IPR051350">
    <property type="entry name" value="WD_repeat-ST_regulator"/>
</dbReference>
<dbReference type="PROSITE" id="PS50082">
    <property type="entry name" value="WD_REPEATS_2"/>
    <property type="match status" value="5"/>
</dbReference>
<dbReference type="PANTHER" id="PTHR22838:SF0">
    <property type="entry name" value="WD REPEAT-CONTAINING PROTEIN 26"/>
    <property type="match status" value="1"/>
</dbReference>
<sequence length="710" mass="78747">MRPPDSEEASSSSSSILSSPGPSSKPHLTNGRTAANGKSQARNGLSNNTPDGIREDFDIIRSPHESSHHLDSSLDLPYTNGRSHSGSSGAATNGSNGVVARHTREVIKRVNLPGNTLYEGSNVDREEFIRLMLQCLRDVGYIESAATLEAESGYSMEERDVTTFREHILNGRWLQADDFLSQLGIANQDDLWEAKFLISRQKYLELLEARKATEALSVLRVELAPRCPDPARLHTLSSLIMCTEPEDVRQRADWDGASGQSRQQLLLDLHRFIPSTVMIPPRRFHTLLQQAHEDQLRRCLYHNTRHDSTPSSLFSDHECNQEWFPKVTTTILAGHTDEVWTVEWNHDGTYLASGSKDKTAIIWNMGSDSRKWEALWILRDHDDAVQSISWSLDASMLLTGAEQRIKLWDVKTGSCIRAIEEHTDTVTALSWLPDGSGFLSGALDRKIIQWDAEGRKKLSWDLEDIRVMDLAVTPDLSRVVAIGVHVPTSSESSTLRGAHNSGSSGDGTTSNSSGNVTSAKGLPPNESRFDIYRLSTRQVESSIKLDDELTSVKVSQDSQYALINHSRDEIQLWDLQRGRLVRKFTGHRQKRHVIRSCFGGIDGSFVASGSEDGNVYVWHRNTGTLLEVLPGHGQGSVNSVAWNPANERMFASCSDDRTIRIWEAPTPDTSPGVSGHTDHPVPYSAKGKGKTRQMDGEAENSGMATPSTRL</sequence>
<dbReference type="CDD" id="cd00200">
    <property type="entry name" value="WD40"/>
    <property type="match status" value="1"/>
</dbReference>
<dbReference type="InterPro" id="IPR001680">
    <property type="entry name" value="WD40_rpt"/>
</dbReference>
<feature type="repeat" description="WD" evidence="3">
    <location>
        <begin position="332"/>
        <end position="365"/>
    </location>
</feature>
<dbReference type="Pfam" id="PF23627">
    <property type="entry name" value="LisH_WDR26"/>
    <property type="match status" value="1"/>
</dbReference>
<dbReference type="SMART" id="SM00667">
    <property type="entry name" value="LisH"/>
    <property type="match status" value="1"/>
</dbReference>
<feature type="repeat" description="WD" evidence="3">
    <location>
        <begin position="419"/>
        <end position="451"/>
    </location>
</feature>
<dbReference type="EMBL" id="MU806494">
    <property type="protein sequence ID" value="KAJ3834709.1"/>
    <property type="molecule type" value="Genomic_DNA"/>
</dbReference>
<feature type="compositionally biased region" description="Low complexity" evidence="4">
    <location>
        <begin position="500"/>
        <end position="518"/>
    </location>
</feature>
<comment type="caution">
    <text evidence="6">The sequence shown here is derived from an EMBL/GenBank/DDBJ whole genome shotgun (WGS) entry which is preliminary data.</text>
</comment>
<dbReference type="InterPro" id="IPR036322">
    <property type="entry name" value="WD40_repeat_dom_sf"/>
</dbReference>
<keyword evidence="1 3" id="KW-0853">WD repeat</keyword>
<evidence type="ECO:0000256" key="2">
    <source>
        <dbReference type="ARBA" id="ARBA00022737"/>
    </source>
</evidence>
<dbReference type="PANTHER" id="PTHR22838">
    <property type="entry name" value="WD REPEAT PROTEIN 26-RELATED"/>
    <property type="match status" value="1"/>
</dbReference>
<feature type="repeat" description="WD" evidence="3">
    <location>
        <begin position="378"/>
        <end position="418"/>
    </location>
</feature>
<keyword evidence="7" id="KW-1185">Reference proteome</keyword>
<dbReference type="PROSITE" id="PS50897">
    <property type="entry name" value="CTLH"/>
    <property type="match status" value="1"/>
</dbReference>
<feature type="compositionally biased region" description="Polar residues" evidence="4">
    <location>
        <begin position="30"/>
        <end position="50"/>
    </location>
</feature>
<dbReference type="InterPro" id="IPR006594">
    <property type="entry name" value="LisH"/>
</dbReference>
<dbReference type="Proteomes" id="UP001163846">
    <property type="component" value="Unassembled WGS sequence"/>
</dbReference>
<evidence type="ECO:0000256" key="4">
    <source>
        <dbReference type="SAM" id="MobiDB-lite"/>
    </source>
</evidence>
<dbReference type="PROSITE" id="PS00678">
    <property type="entry name" value="WD_REPEATS_1"/>
    <property type="match status" value="1"/>
</dbReference>
<evidence type="ECO:0000313" key="7">
    <source>
        <dbReference type="Proteomes" id="UP001163846"/>
    </source>
</evidence>
<protein>
    <submittedName>
        <fullName evidence="6">WD40 repeat-like protein</fullName>
    </submittedName>
</protein>
<dbReference type="InterPro" id="IPR015943">
    <property type="entry name" value="WD40/YVTN_repeat-like_dom_sf"/>
</dbReference>
<evidence type="ECO:0000259" key="5">
    <source>
        <dbReference type="PROSITE" id="PS50897"/>
    </source>
</evidence>
<feature type="repeat" description="WD" evidence="3">
    <location>
        <begin position="637"/>
        <end position="663"/>
    </location>
</feature>
<organism evidence="6 7">
    <name type="scientific">Lentinula raphanica</name>
    <dbReference type="NCBI Taxonomy" id="153919"/>
    <lineage>
        <taxon>Eukaryota</taxon>
        <taxon>Fungi</taxon>
        <taxon>Dikarya</taxon>
        <taxon>Basidiomycota</taxon>
        <taxon>Agaricomycotina</taxon>
        <taxon>Agaricomycetes</taxon>
        <taxon>Agaricomycetidae</taxon>
        <taxon>Agaricales</taxon>
        <taxon>Marasmiineae</taxon>
        <taxon>Omphalotaceae</taxon>
        <taxon>Lentinula</taxon>
    </lineage>
</organism>
<dbReference type="PROSITE" id="PS50896">
    <property type="entry name" value="LISH"/>
    <property type="match status" value="1"/>
</dbReference>
<reference evidence="6" key="1">
    <citation type="submission" date="2022-08" db="EMBL/GenBank/DDBJ databases">
        <authorList>
            <consortium name="DOE Joint Genome Institute"/>
            <person name="Min B."/>
            <person name="Riley R."/>
            <person name="Sierra-Patev S."/>
            <person name="Naranjo-Ortiz M."/>
            <person name="Looney B."/>
            <person name="Konkel Z."/>
            <person name="Slot J.C."/>
            <person name="Sakamoto Y."/>
            <person name="Steenwyk J.L."/>
            <person name="Rokas A."/>
            <person name="Carro J."/>
            <person name="Camarero S."/>
            <person name="Ferreira P."/>
            <person name="Molpeceres G."/>
            <person name="Ruiz-Duenas F.J."/>
            <person name="Serrano A."/>
            <person name="Henrissat B."/>
            <person name="Drula E."/>
            <person name="Hughes K.W."/>
            <person name="Mata J.L."/>
            <person name="Ishikawa N.K."/>
            <person name="Vargas-Isla R."/>
            <person name="Ushijima S."/>
            <person name="Smith C.A."/>
            <person name="Ahrendt S."/>
            <person name="Andreopoulos W."/>
            <person name="He G."/>
            <person name="Labutti K."/>
            <person name="Lipzen A."/>
            <person name="Ng V."/>
            <person name="Sandor L."/>
            <person name="Barry K."/>
            <person name="Martinez A.T."/>
            <person name="Xiao Y."/>
            <person name="Gibbons J.G."/>
            <person name="Terashima K."/>
            <person name="Hibbett D.S."/>
            <person name="Grigoriev I.V."/>
        </authorList>
    </citation>
    <scope>NUCLEOTIDE SEQUENCE</scope>
    <source>
        <strain evidence="6">TFB9207</strain>
    </source>
</reference>
<evidence type="ECO:0000256" key="1">
    <source>
        <dbReference type="ARBA" id="ARBA00022574"/>
    </source>
</evidence>
<dbReference type="Gene3D" id="2.130.10.10">
    <property type="entry name" value="YVTN repeat-like/Quinoprotein amine dehydrogenase"/>
    <property type="match status" value="2"/>
</dbReference>
<name>A0AA38P1S8_9AGAR</name>
<feature type="region of interest" description="Disordered" evidence="4">
    <location>
        <begin position="490"/>
        <end position="524"/>
    </location>
</feature>
<gene>
    <name evidence="6" type="ORF">F5878DRAFT_345726</name>
</gene>
<feature type="repeat" description="WD" evidence="3">
    <location>
        <begin position="602"/>
        <end position="628"/>
    </location>
</feature>
<dbReference type="AlphaFoldDB" id="A0AA38P1S8"/>
<dbReference type="InterPro" id="IPR019775">
    <property type="entry name" value="WD40_repeat_CS"/>
</dbReference>
<feature type="compositionally biased region" description="Low complexity" evidence="4">
    <location>
        <begin position="85"/>
        <end position="96"/>
    </location>
</feature>
<evidence type="ECO:0000256" key="3">
    <source>
        <dbReference type="PROSITE-ProRule" id="PRU00221"/>
    </source>
</evidence>
<feature type="region of interest" description="Disordered" evidence="4">
    <location>
        <begin position="662"/>
        <end position="710"/>
    </location>
</feature>
<dbReference type="SMART" id="SM00320">
    <property type="entry name" value="WD40"/>
    <property type="match status" value="6"/>
</dbReference>
<proteinExistence type="predicted"/>
<dbReference type="SUPFAM" id="SSF50978">
    <property type="entry name" value="WD40 repeat-like"/>
    <property type="match status" value="1"/>
</dbReference>
<dbReference type="GO" id="GO:0043161">
    <property type="term" value="P:proteasome-mediated ubiquitin-dependent protein catabolic process"/>
    <property type="evidence" value="ECO:0007669"/>
    <property type="project" value="TreeGrafter"/>
</dbReference>
<dbReference type="Pfam" id="PF00400">
    <property type="entry name" value="WD40"/>
    <property type="match status" value="5"/>
</dbReference>
<evidence type="ECO:0000313" key="6">
    <source>
        <dbReference type="EMBL" id="KAJ3834709.1"/>
    </source>
</evidence>
<dbReference type="PROSITE" id="PS50294">
    <property type="entry name" value="WD_REPEATS_REGION"/>
    <property type="match status" value="2"/>
</dbReference>
<dbReference type="SMART" id="SM00668">
    <property type="entry name" value="CTLH"/>
    <property type="match status" value="1"/>
</dbReference>
<keyword evidence="2" id="KW-0677">Repeat</keyword>
<accession>A0AA38P1S8</accession>
<feature type="compositionally biased region" description="Basic and acidic residues" evidence="4">
    <location>
        <begin position="52"/>
        <end position="72"/>
    </location>
</feature>
<feature type="domain" description="CTLH" evidence="5">
    <location>
        <begin position="164"/>
        <end position="214"/>
    </location>
</feature>
<feature type="region of interest" description="Disordered" evidence="4">
    <location>
        <begin position="1"/>
        <end position="96"/>
    </location>
</feature>
<feature type="compositionally biased region" description="Low complexity" evidence="4">
    <location>
        <begin position="9"/>
        <end position="26"/>
    </location>
</feature>
<dbReference type="InterPro" id="IPR006595">
    <property type="entry name" value="CTLH_C"/>
</dbReference>
<dbReference type="GO" id="GO:0034657">
    <property type="term" value="C:GID complex"/>
    <property type="evidence" value="ECO:0007669"/>
    <property type="project" value="TreeGrafter"/>
</dbReference>